<evidence type="ECO:0000313" key="2">
    <source>
        <dbReference type="Proteomes" id="UP000516349"/>
    </source>
</evidence>
<proteinExistence type="predicted"/>
<dbReference type="Proteomes" id="UP000516349">
    <property type="component" value="Chromosome"/>
</dbReference>
<keyword evidence="2" id="KW-1185">Reference proteome</keyword>
<dbReference type="EMBL" id="CP060244">
    <property type="protein sequence ID" value="QNT79395.1"/>
    <property type="molecule type" value="Genomic_DNA"/>
</dbReference>
<protein>
    <submittedName>
        <fullName evidence="1">Uncharacterized protein</fullName>
    </submittedName>
</protein>
<evidence type="ECO:0000313" key="1">
    <source>
        <dbReference type="EMBL" id="QNT79395.1"/>
    </source>
</evidence>
<gene>
    <name evidence="1" type="ORF">JGUZn3_21940</name>
</gene>
<sequence length="98" mass="10948">MTEPVTKNTMLFEDAVDIANTELAAEIRGTFLRLIRHGELNFDKIRATLLPYHAMIAIAFLRGRTNYITTPILCSLMIMAGMRITAVKTTGLQTAISY</sequence>
<organism evidence="1 2">
    <name type="scientific">Entomobacter blattae</name>
    <dbReference type="NCBI Taxonomy" id="2762277"/>
    <lineage>
        <taxon>Bacteria</taxon>
        <taxon>Pseudomonadati</taxon>
        <taxon>Pseudomonadota</taxon>
        <taxon>Alphaproteobacteria</taxon>
        <taxon>Acetobacterales</taxon>
        <taxon>Acetobacteraceae</taxon>
        <taxon>Entomobacter</taxon>
    </lineage>
</organism>
<dbReference type="KEGG" id="ebla:JGUZn3_21940"/>
<accession>A0A7H1NUD5</accession>
<name>A0A7H1NUD5_9PROT</name>
<reference evidence="1 2" key="1">
    <citation type="submission" date="2020-08" db="EMBL/GenBank/DDBJ databases">
        <title>Complete genome sequence of Entomobacter blattae G55GP.</title>
        <authorList>
            <person name="Poehlein A."/>
            <person name="Guzman J."/>
            <person name="Daniel R."/>
            <person name="Vilcinskas A."/>
        </authorList>
    </citation>
    <scope>NUCLEOTIDE SEQUENCE [LARGE SCALE GENOMIC DNA]</scope>
    <source>
        <strain evidence="1 2">G55GP</strain>
    </source>
</reference>
<dbReference type="AlphaFoldDB" id="A0A7H1NUD5"/>
<dbReference type="RefSeq" id="WP_203413565.1">
    <property type="nucleotide sequence ID" value="NZ_CP060244.1"/>
</dbReference>